<dbReference type="EMBL" id="MDYN01000018">
    <property type="protein sequence ID" value="OQD83192.1"/>
    <property type="molecule type" value="Genomic_DNA"/>
</dbReference>
<dbReference type="SUPFAM" id="SSF51658">
    <property type="entry name" value="Xylose isomerase-like"/>
    <property type="match status" value="1"/>
</dbReference>
<comment type="caution">
    <text evidence="1">The sequence shown here is derived from an EMBL/GenBank/DDBJ whole genome shotgun (WGS) entry which is preliminary data.</text>
</comment>
<accession>A0A1V6Q2U6</accession>
<organism evidence="1 2">
    <name type="scientific">Penicillium antarcticum</name>
    <dbReference type="NCBI Taxonomy" id="416450"/>
    <lineage>
        <taxon>Eukaryota</taxon>
        <taxon>Fungi</taxon>
        <taxon>Dikarya</taxon>
        <taxon>Ascomycota</taxon>
        <taxon>Pezizomycotina</taxon>
        <taxon>Eurotiomycetes</taxon>
        <taxon>Eurotiomycetidae</taxon>
        <taxon>Eurotiales</taxon>
        <taxon>Aspergillaceae</taxon>
        <taxon>Penicillium</taxon>
    </lineage>
</organism>
<name>A0A1V6Q2U6_9EURO</name>
<evidence type="ECO:0000313" key="2">
    <source>
        <dbReference type="Proteomes" id="UP000191672"/>
    </source>
</evidence>
<dbReference type="PANTHER" id="PTHR12110">
    <property type="entry name" value="HYDROXYPYRUVATE ISOMERASE"/>
    <property type="match status" value="1"/>
</dbReference>
<dbReference type="AlphaFoldDB" id="A0A1V6Q2U6"/>
<protein>
    <submittedName>
        <fullName evidence="1">Uncharacterized protein</fullName>
    </submittedName>
</protein>
<dbReference type="STRING" id="416450.A0A1V6Q2U6"/>
<dbReference type="Proteomes" id="UP000191672">
    <property type="component" value="Unassembled WGS sequence"/>
</dbReference>
<sequence length="147" mass="15990">MAPNKLAIASVSLSLYPGHLLDEKIRTAAQHGYSGIEIVYSDLETCGKSQNISVNTAADKIHQICNKSNIQALSLAPFENFEGANSPLEARLLLAKHWLDIARILKAPYLQISSIFTDDCSRDAAVLTREMQALSDLLCSAFGWGAL</sequence>
<gene>
    <name evidence="1" type="ORF">PENANT_c018G10329</name>
</gene>
<proteinExistence type="predicted"/>
<dbReference type="Gene3D" id="3.20.20.150">
    <property type="entry name" value="Divalent-metal-dependent TIM barrel enzymes"/>
    <property type="match status" value="1"/>
</dbReference>
<dbReference type="PANTHER" id="PTHR12110:SF38">
    <property type="entry name" value="DIOXYGENASE, PUTATIVE (AFU_ORTHOLOGUE AFUA_6G00240)-RELATED"/>
    <property type="match status" value="1"/>
</dbReference>
<dbReference type="InterPro" id="IPR050312">
    <property type="entry name" value="IolE/XylAMocC-like"/>
</dbReference>
<keyword evidence="2" id="KW-1185">Reference proteome</keyword>
<dbReference type="InterPro" id="IPR036237">
    <property type="entry name" value="Xyl_isomerase-like_sf"/>
</dbReference>
<reference evidence="2" key="1">
    <citation type="journal article" date="2017" name="Nat. Microbiol.">
        <title>Global analysis of biosynthetic gene clusters reveals vast potential of secondary metabolite production in Penicillium species.</title>
        <authorList>
            <person name="Nielsen J.C."/>
            <person name="Grijseels S."/>
            <person name="Prigent S."/>
            <person name="Ji B."/>
            <person name="Dainat J."/>
            <person name="Nielsen K.F."/>
            <person name="Frisvad J.C."/>
            <person name="Workman M."/>
            <person name="Nielsen J."/>
        </authorList>
    </citation>
    <scope>NUCLEOTIDE SEQUENCE [LARGE SCALE GENOMIC DNA]</scope>
    <source>
        <strain evidence="2">IBT 31811</strain>
    </source>
</reference>
<dbReference type="OrthoDB" id="5360893at2759"/>
<evidence type="ECO:0000313" key="1">
    <source>
        <dbReference type="EMBL" id="OQD83192.1"/>
    </source>
</evidence>